<dbReference type="Proteomes" id="UP000245461">
    <property type="component" value="Unassembled WGS sequence"/>
</dbReference>
<evidence type="ECO:0000313" key="2">
    <source>
        <dbReference type="Proteomes" id="UP000245461"/>
    </source>
</evidence>
<dbReference type="EMBL" id="QGLE01000022">
    <property type="protein sequence ID" value="PWR17664.1"/>
    <property type="molecule type" value="Genomic_DNA"/>
</dbReference>
<organism evidence="1 2">
    <name type="scientific">Zavarzinia aquatilis</name>
    <dbReference type="NCBI Taxonomy" id="2211142"/>
    <lineage>
        <taxon>Bacteria</taxon>
        <taxon>Pseudomonadati</taxon>
        <taxon>Pseudomonadota</taxon>
        <taxon>Alphaproteobacteria</taxon>
        <taxon>Rhodospirillales</taxon>
        <taxon>Zavarziniaceae</taxon>
        <taxon>Zavarzinia</taxon>
    </lineage>
</organism>
<dbReference type="AlphaFoldDB" id="A0A317DTH5"/>
<keyword evidence="2" id="KW-1185">Reference proteome</keyword>
<dbReference type="RefSeq" id="WP_109908115.1">
    <property type="nucleotide sequence ID" value="NZ_QGLE01000022.1"/>
</dbReference>
<evidence type="ECO:0000313" key="1">
    <source>
        <dbReference type="EMBL" id="PWR17664.1"/>
    </source>
</evidence>
<proteinExistence type="predicted"/>
<name>A0A317DTH5_9PROT</name>
<sequence length="87" mass="9568">MSDITPIRRLEATLSVYDILGADCVCSECFASQRVDECRQPFPHRPNCALEAAETHPWILINTAIDWAMRKADPVPVAQPATSGTPT</sequence>
<gene>
    <name evidence="1" type="ORF">DKG74_20875</name>
</gene>
<reference evidence="1 2" key="1">
    <citation type="submission" date="2018-05" db="EMBL/GenBank/DDBJ databases">
        <title>Zavarzinia sp. HR-AS.</title>
        <authorList>
            <person name="Lee Y."/>
            <person name="Jeon C.O."/>
        </authorList>
    </citation>
    <scope>NUCLEOTIDE SEQUENCE [LARGE SCALE GENOMIC DNA]</scope>
    <source>
        <strain evidence="1 2">HR-AS</strain>
    </source>
</reference>
<comment type="caution">
    <text evidence="1">The sequence shown here is derived from an EMBL/GenBank/DDBJ whole genome shotgun (WGS) entry which is preliminary data.</text>
</comment>
<accession>A0A317DTH5</accession>
<protein>
    <submittedName>
        <fullName evidence="1">Uncharacterized protein</fullName>
    </submittedName>
</protein>